<evidence type="ECO:0000313" key="1">
    <source>
        <dbReference type="EMBL" id="ABE50024.1"/>
    </source>
</evidence>
<dbReference type="RefSeq" id="WP_011479978.1">
    <property type="nucleotide sequence ID" value="NC_007947.1"/>
</dbReference>
<dbReference type="EMBL" id="CP000284">
    <property type="protein sequence ID" value="ABE50024.1"/>
    <property type="molecule type" value="Genomic_DNA"/>
</dbReference>
<keyword evidence="2" id="KW-1185">Reference proteome</keyword>
<evidence type="ECO:0000313" key="2">
    <source>
        <dbReference type="Proteomes" id="UP000002440"/>
    </source>
</evidence>
<gene>
    <name evidence="1" type="ordered locus">Mfla_1756</name>
</gene>
<dbReference type="KEGG" id="mfa:Mfla_1756"/>
<reference evidence="1 2" key="1">
    <citation type="submission" date="2006-03" db="EMBL/GenBank/DDBJ databases">
        <title>Complete sequence of Methylobacillus flagellatus KT.</title>
        <authorList>
            <consortium name="US DOE Joint Genome Institute"/>
            <person name="Copeland A."/>
            <person name="Lucas S."/>
            <person name="Lapidus A."/>
            <person name="Barry K."/>
            <person name="Detter J.C."/>
            <person name="Glavina del Rio T."/>
            <person name="Hammon N."/>
            <person name="Israni S."/>
            <person name="Dalin E."/>
            <person name="Tice H."/>
            <person name="Pitluck S."/>
            <person name="Brettin T."/>
            <person name="Bruce D."/>
            <person name="Han C."/>
            <person name="Tapia R."/>
            <person name="Saunders E."/>
            <person name="Gilna P."/>
            <person name="Schmutz J."/>
            <person name="Larimer F."/>
            <person name="Land M."/>
            <person name="Kyrpides N."/>
            <person name="Anderson I."/>
            <person name="Richardson P."/>
        </authorList>
    </citation>
    <scope>NUCLEOTIDE SEQUENCE [LARGE SCALE GENOMIC DNA]</scope>
    <source>
        <strain evidence="2">KT / ATCC 51484 / DSM 6875</strain>
    </source>
</reference>
<dbReference type="AlphaFoldDB" id="Q1H0G3"/>
<dbReference type="OrthoDB" id="6657308at2"/>
<sequence>MDIVLRRRAVLTGLRPFLDDEELLSAVSLWERDYAHQPSFALSSFISRCCFRAELKVQRGQMLRAVVSAMELPEAQLLPDPGSLGGDTISLGAQAAATKPDEQTRMFALLLAAMLVNLDARTEGTIRGRLLTHLKADEGQGLRDWLAGHGTELSQSYSLALLRDLINQAYVAMCEALGPVKADQVLALAIRQADAQGARLGFRVHDLL</sequence>
<dbReference type="STRING" id="265072.Mfla_1756"/>
<dbReference type="HOGENOM" id="CLU_1287977_0_0_4"/>
<organism evidence="1 2">
    <name type="scientific">Methylobacillus flagellatus (strain ATCC 51484 / DSM 6875 / VKM B-1610 / KT)</name>
    <dbReference type="NCBI Taxonomy" id="265072"/>
    <lineage>
        <taxon>Bacteria</taxon>
        <taxon>Pseudomonadati</taxon>
        <taxon>Pseudomonadota</taxon>
        <taxon>Betaproteobacteria</taxon>
        <taxon>Nitrosomonadales</taxon>
        <taxon>Methylophilaceae</taxon>
        <taxon>Methylobacillus</taxon>
    </lineage>
</organism>
<dbReference type="eggNOG" id="ENOG5032ZG7">
    <property type="taxonomic scope" value="Bacteria"/>
</dbReference>
<proteinExistence type="predicted"/>
<accession>Q1H0G3</accession>
<dbReference type="Proteomes" id="UP000002440">
    <property type="component" value="Chromosome"/>
</dbReference>
<name>Q1H0G3_METFK</name>
<protein>
    <submittedName>
        <fullName evidence="1">Uncharacterized protein</fullName>
    </submittedName>
</protein>